<gene>
    <name evidence="1" type="ORF">LYNGBM3L_49330</name>
</gene>
<dbReference type="HOGENOM" id="CLU_2058734_0_0_3"/>
<protein>
    <submittedName>
        <fullName evidence="1">Uncharacterized protein</fullName>
    </submittedName>
</protein>
<proteinExistence type="predicted"/>
<organism evidence="1 2">
    <name type="scientific">Moorena producens 3L</name>
    <dbReference type="NCBI Taxonomy" id="489825"/>
    <lineage>
        <taxon>Bacteria</taxon>
        <taxon>Bacillati</taxon>
        <taxon>Cyanobacteriota</taxon>
        <taxon>Cyanophyceae</taxon>
        <taxon>Coleofasciculales</taxon>
        <taxon>Coleofasciculaceae</taxon>
        <taxon>Moorena</taxon>
    </lineage>
</organism>
<dbReference type="RefSeq" id="WP_009149689.1">
    <property type="nucleotide sequence ID" value="NZ_GL890952.1"/>
</dbReference>
<reference evidence="2" key="1">
    <citation type="journal article" date="2011" name="Proc. Natl. Acad. Sci. U.S.A.">
        <title>Genomic insights into the physiology and ecology of the marine filamentous cyanobacterium Lyngbya majuscula.</title>
        <authorList>
            <person name="Jones A.C."/>
            <person name="Monroe E.A."/>
            <person name="Podell S."/>
            <person name="Hess W.R."/>
            <person name="Klages S."/>
            <person name="Esquenazi E."/>
            <person name="Niessen S."/>
            <person name="Hoover H."/>
            <person name="Rothmann M."/>
            <person name="Lasken R.S."/>
            <person name="Yates J.R.III."/>
            <person name="Reinhardt R."/>
            <person name="Kube M."/>
            <person name="Burkart M.D."/>
            <person name="Allen E.E."/>
            <person name="Dorrestein P.C."/>
            <person name="Gerwick W.H."/>
            <person name="Gerwick L."/>
        </authorList>
    </citation>
    <scope>NUCLEOTIDE SEQUENCE [LARGE SCALE GENOMIC DNA]</scope>
    <source>
        <strain evidence="2">3L</strain>
    </source>
</reference>
<dbReference type="EMBL" id="GL890952">
    <property type="protein sequence ID" value="EGJ30547.1"/>
    <property type="molecule type" value="Genomic_DNA"/>
</dbReference>
<sequence>MFCNGFLNRILKGVVAIAIALPLLLSIAVSPGLTEDLPLPDPEFNGTIEETYDKSEADYNTLLGPQTPEDAPNILLVGIAYNTFHTTAIISIKRRIRSLLWPTYIIRRLHFLSGTLEKS</sequence>
<dbReference type="AlphaFoldDB" id="F4XXX8"/>
<evidence type="ECO:0000313" key="2">
    <source>
        <dbReference type="Proteomes" id="UP000003959"/>
    </source>
</evidence>
<evidence type="ECO:0000313" key="1">
    <source>
        <dbReference type="EMBL" id="EGJ30547.1"/>
    </source>
</evidence>
<accession>F4XXX8</accession>
<keyword evidence="2" id="KW-1185">Reference proteome</keyword>
<dbReference type="Proteomes" id="UP000003959">
    <property type="component" value="Unassembled WGS sequence"/>
</dbReference>
<name>F4XXX8_9CYAN</name>